<dbReference type="InterPro" id="IPR006108">
    <property type="entry name" value="3HC_DH_C"/>
</dbReference>
<dbReference type="GO" id="GO:0070403">
    <property type="term" value="F:NAD+ binding"/>
    <property type="evidence" value="ECO:0007669"/>
    <property type="project" value="InterPro"/>
</dbReference>
<dbReference type="Gene3D" id="3.40.50.720">
    <property type="entry name" value="NAD(P)-binding Rossmann-like Domain"/>
    <property type="match status" value="1"/>
</dbReference>
<dbReference type="InterPro" id="IPR013328">
    <property type="entry name" value="6PGD_dom2"/>
</dbReference>
<dbReference type="PANTHER" id="PTHR48075:SF5">
    <property type="entry name" value="3-HYDROXYBUTYRYL-COA DEHYDROGENASE"/>
    <property type="match status" value="1"/>
</dbReference>
<feature type="domain" description="3-hydroxyacyl-CoA dehydrogenase NAD binding" evidence="4">
    <location>
        <begin position="7"/>
        <end position="185"/>
    </location>
</feature>
<organism evidence="5 6">
    <name type="scientific">Candidatus Desulfacyla euxinica</name>
    <dbReference type="NCBI Taxonomy" id="2841693"/>
    <lineage>
        <taxon>Bacteria</taxon>
        <taxon>Deltaproteobacteria</taxon>
        <taxon>Candidatus Desulfacyla</taxon>
    </lineage>
</organism>
<dbReference type="Proteomes" id="UP000650524">
    <property type="component" value="Unassembled WGS sequence"/>
</dbReference>
<proteinExistence type="predicted"/>
<feature type="site" description="Important for catalytic activity" evidence="2">
    <location>
        <position position="142"/>
    </location>
</feature>
<dbReference type="GO" id="GO:0016616">
    <property type="term" value="F:oxidoreductase activity, acting on the CH-OH group of donors, NAD or NADP as acceptor"/>
    <property type="evidence" value="ECO:0007669"/>
    <property type="project" value="InterPro"/>
</dbReference>
<evidence type="ECO:0000313" key="6">
    <source>
        <dbReference type="Proteomes" id="UP000650524"/>
    </source>
</evidence>
<reference evidence="5 6" key="1">
    <citation type="submission" date="2020-08" db="EMBL/GenBank/DDBJ databases">
        <title>Bridging the membrane lipid divide: bacteria of the FCB group superphylum have the potential to synthesize archaeal ether lipids.</title>
        <authorList>
            <person name="Villanueva L."/>
            <person name="Von Meijenfeldt F.A.B."/>
            <person name="Westbye A.B."/>
            <person name="Yadav S."/>
            <person name="Hopmans E.C."/>
            <person name="Dutilh B.E."/>
            <person name="Sinninghe Damste J.S."/>
        </authorList>
    </citation>
    <scope>NUCLEOTIDE SEQUENCE [LARGE SCALE GENOMIC DNA]</scope>
    <source>
        <strain evidence="5">NIOZ-UU27</strain>
    </source>
</reference>
<dbReference type="GO" id="GO:0006631">
    <property type="term" value="P:fatty acid metabolic process"/>
    <property type="evidence" value="ECO:0007669"/>
    <property type="project" value="InterPro"/>
</dbReference>
<dbReference type="InterPro" id="IPR022694">
    <property type="entry name" value="3-OHacyl-CoA_DH"/>
</dbReference>
<dbReference type="PIRSF" id="PIRSF000105">
    <property type="entry name" value="HCDH"/>
    <property type="match status" value="1"/>
</dbReference>
<keyword evidence="1" id="KW-0560">Oxidoreductase</keyword>
<accession>A0A8J6T7P4</accession>
<dbReference type="PANTHER" id="PTHR48075">
    <property type="entry name" value="3-HYDROXYACYL-COA DEHYDROGENASE FAMILY PROTEIN"/>
    <property type="match status" value="1"/>
</dbReference>
<evidence type="ECO:0000259" key="4">
    <source>
        <dbReference type="Pfam" id="PF02737"/>
    </source>
</evidence>
<comment type="caution">
    <text evidence="5">The sequence shown here is derived from an EMBL/GenBank/DDBJ whole genome shotgun (WGS) entry which is preliminary data.</text>
</comment>
<dbReference type="Gene3D" id="1.10.1040.10">
    <property type="entry name" value="N-(1-d-carboxylethyl)-l-norvaline Dehydrogenase, domain 2"/>
    <property type="match status" value="1"/>
</dbReference>
<dbReference type="AlphaFoldDB" id="A0A8J6T7P4"/>
<name>A0A8J6T7P4_9DELT</name>
<dbReference type="SUPFAM" id="SSF48179">
    <property type="entry name" value="6-phosphogluconate dehydrogenase C-terminal domain-like"/>
    <property type="match status" value="1"/>
</dbReference>
<dbReference type="InterPro" id="IPR006176">
    <property type="entry name" value="3-OHacyl-CoA_DH_NAD-bd"/>
</dbReference>
<evidence type="ECO:0000256" key="2">
    <source>
        <dbReference type="PIRSR" id="PIRSR000105-1"/>
    </source>
</evidence>
<protein>
    <submittedName>
        <fullName evidence="5">3-hydroxyacyl-CoA dehydrogenase family protein</fullName>
    </submittedName>
</protein>
<dbReference type="Pfam" id="PF00725">
    <property type="entry name" value="3HCDH"/>
    <property type="match status" value="1"/>
</dbReference>
<evidence type="ECO:0000259" key="3">
    <source>
        <dbReference type="Pfam" id="PF00725"/>
    </source>
</evidence>
<evidence type="ECO:0000256" key="1">
    <source>
        <dbReference type="ARBA" id="ARBA00023002"/>
    </source>
</evidence>
<sequence>MKDIQNVLVVGAGVMGHGLAQTFALNNLDVFLIDKDRELLDRAEVWIRENLEFMVELNLLQPQGVEDALRRISTTTDLDDSAGKADYVLEAVSENLDLKKEIFKQLGAAAGPDIILATNTSSYDINELAAVTLHPERVLGTHWFHPPSITPAVEIIPADATSEQTVNTAIAFMESIGKFPTMCKSTPGFVANRIQFAMAAEALAIVQEGLASPEEVDRIVKSSFGFRLSAFGPFEIIDQAGLDTYRAIFEYLYDKLGREQFRPPQILNDLIEQGRLGLKNGKGFYDHKDGAAEVLKQKRDSRLSARLNIFRNENQGGEHV</sequence>
<dbReference type="EMBL" id="JACNJD010000209">
    <property type="protein sequence ID" value="MBC8177444.1"/>
    <property type="molecule type" value="Genomic_DNA"/>
</dbReference>
<dbReference type="Pfam" id="PF02737">
    <property type="entry name" value="3HCDH_N"/>
    <property type="match status" value="1"/>
</dbReference>
<dbReference type="InterPro" id="IPR008927">
    <property type="entry name" value="6-PGluconate_DH-like_C_sf"/>
</dbReference>
<dbReference type="InterPro" id="IPR036291">
    <property type="entry name" value="NAD(P)-bd_dom_sf"/>
</dbReference>
<feature type="domain" description="3-hydroxyacyl-CoA dehydrogenase C-terminal" evidence="3">
    <location>
        <begin position="188"/>
        <end position="286"/>
    </location>
</feature>
<gene>
    <name evidence="5" type="ORF">H8E19_08570</name>
</gene>
<dbReference type="SUPFAM" id="SSF51735">
    <property type="entry name" value="NAD(P)-binding Rossmann-fold domains"/>
    <property type="match status" value="1"/>
</dbReference>
<evidence type="ECO:0000313" key="5">
    <source>
        <dbReference type="EMBL" id="MBC8177444.1"/>
    </source>
</evidence>
<dbReference type="FunFam" id="3.40.50.720:FF:000009">
    <property type="entry name" value="Fatty oxidation complex, alpha subunit"/>
    <property type="match status" value="1"/>
</dbReference>